<proteinExistence type="predicted"/>
<protein>
    <submittedName>
        <fullName evidence="1">Uncharacterized protein</fullName>
    </submittedName>
</protein>
<comment type="caution">
    <text evidence="1">The sequence shown here is derived from an EMBL/GenBank/DDBJ whole genome shotgun (WGS) entry which is preliminary data.</text>
</comment>
<reference evidence="1" key="1">
    <citation type="submission" date="2019-12" db="EMBL/GenBank/DDBJ databases">
        <title>Genome sequencing and annotation of Brassica cretica.</title>
        <authorList>
            <person name="Studholme D.J."/>
            <person name="Sarris P."/>
        </authorList>
    </citation>
    <scope>NUCLEOTIDE SEQUENCE</scope>
    <source>
        <strain evidence="1">PFS-109/04</strain>
        <tissue evidence="1">Leaf</tissue>
    </source>
</reference>
<accession>A0A8S9NND3</accession>
<name>A0A8S9NND3_BRACR</name>
<evidence type="ECO:0000313" key="2">
    <source>
        <dbReference type="Proteomes" id="UP000712600"/>
    </source>
</evidence>
<evidence type="ECO:0000313" key="1">
    <source>
        <dbReference type="EMBL" id="KAF3502553.1"/>
    </source>
</evidence>
<gene>
    <name evidence="1" type="ORF">F2Q69_00043432</name>
</gene>
<dbReference type="AlphaFoldDB" id="A0A8S9NND3"/>
<dbReference type="EMBL" id="QGKX02001621">
    <property type="protein sequence ID" value="KAF3502553.1"/>
    <property type="molecule type" value="Genomic_DNA"/>
</dbReference>
<dbReference type="Proteomes" id="UP000712600">
    <property type="component" value="Unassembled WGS sequence"/>
</dbReference>
<sequence>MDGCDGEHMDPVHSPSSKTLVVTSAFCLDLFTPQPPLIAVAVTDGEVEQVRGW</sequence>
<organism evidence="1 2">
    <name type="scientific">Brassica cretica</name>
    <name type="common">Mustard</name>
    <dbReference type="NCBI Taxonomy" id="69181"/>
    <lineage>
        <taxon>Eukaryota</taxon>
        <taxon>Viridiplantae</taxon>
        <taxon>Streptophyta</taxon>
        <taxon>Embryophyta</taxon>
        <taxon>Tracheophyta</taxon>
        <taxon>Spermatophyta</taxon>
        <taxon>Magnoliopsida</taxon>
        <taxon>eudicotyledons</taxon>
        <taxon>Gunneridae</taxon>
        <taxon>Pentapetalae</taxon>
        <taxon>rosids</taxon>
        <taxon>malvids</taxon>
        <taxon>Brassicales</taxon>
        <taxon>Brassicaceae</taxon>
        <taxon>Brassiceae</taxon>
        <taxon>Brassica</taxon>
    </lineage>
</organism>